<dbReference type="InterPro" id="IPR032710">
    <property type="entry name" value="NTF2-like_dom_sf"/>
</dbReference>
<name>A0A381UU04_9ZZZZ</name>
<reference evidence="1" key="1">
    <citation type="submission" date="2018-05" db="EMBL/GenBank/DDBJ databases">
        <authorList>
            <person name="Lanie J.A."/>
            <person name="Ng W.-L."/>
            <person name="Kazmierczak K.M."/>
            <person name="Andrzejewski T.M."/>
            <person name="Davidsen T.M."/>
            <person name="Wayne K.J."/>
            <person name="Tettelin H."/>
            <person name="Glass J.I."/>
            <person name="Rusch D."/>
            <person name="Podicherti R."/>
            <person name="Tsui H.-C.T."/>
            <person name="Winkler M.E."/>
        </authorList>
    </citation>
    <scope>NUCLEOTIDE SEQUENCE</scope>
</reference>
<protein>
    <recommendedName>
        <fullName evidence="2">Calcium/calmodulin-dependent protein kinase II association-domain domain-containing protein</fullName>
    </recommendedName>
</protein>
<proteinExistence type="predicted"/>
<sequence>MIDCLIYNMKTFPIYLSLLCFLLNNPQTGYAAEEEKERLVELDAYWAEVSRAVREGDFEGYKATCHEKGVLVSGTKKTSYPLSEALVRWKKDFTATKAGKIKAKVEFRFSQRFGDETTAHETGIFLYSFTDPEGRWTQEHIHFQALLLKGKDGWKIMMEYQKSKAKKVEWDALTGKEQRRPK</sequence>
<dbReference type="AlphaFoldDB" id="A0A381UU04"/>
<organism evidence="1">
    <name type="scientific">marine metagenome</name>
    <dbReference type="NCBI Taxonomy" id="408172"/>
    <lineage>
        <taxon>unclassified sequences</taxon>
        <taxon>metagenomes</taxon>
        <taxon>ecological metagenomes</taxon>
    </lineage>
</organism>
<evidence type="ECO:0000313" key="1">
    <source>
        <dbReference type="EMBL" id="SVA30837.1"/>
    </source>
</evidence>
<evidence type="ECO:0008006" key="2">
    <source>
        <dbReference type="Google" id="ProtNLM"/>
    </source>
</evidence>
<dbReference type="SUPFAM" id="SSF54427">
    <property type="entry name" value="NTF2-like"/>
    <property type="match status" value="1"/>
</dbReference>
<dbReference type="Gene3D" id="3.10.450.50">
    <property type="match status" value="1"/>
</dbReference>
<gene>
    <name evidence="1" type="ORF">METZ01_LOCUS83691</name>
</gene>
<dbReference type="EMBL" id="UINC01006994">
    <property type="protein sequence ID" value="SVA30837.1"/>
    <property type="molecule type" value="Genomic_DNA"/>
</dbReference>
<accession>A0A381UU04</accession>